<dbReference type="Proteomes" id="UP000273405">
    <property type="component" value="Unassembled WGS sequence"/>
</dbReference>
<feature type="region of interest" description="Disordered" evidence="1">
    <location>
        <begin position="99"/>
        <end position="128"/>
    </location>
</feature>
<dbReference type="AlphaFoldDB" id="A0A3A8NFP5"/>
<evidence type="ECO:0000256" key="1">
    <source>
        <dbReference type="SAM" id="MobiDB-lite"/>
    </source>
</evidence>
<comment type="caution">
    <text evidence="3">The sequence shown here is derived from an EMBL/GenBank/DDBJ whole genome shotgun (WGS) entry which is preliminary data.</text>
</comment>
<proteinExistence type="predicted"/>
<keyword evidence="2" id="KW-1133">Transmembrane helix</keyword>
<name>A0A3A8NFP5_9BACT</name>
<gene>
    <name evidence="3" type="ORF">D7X12_13885</name>
</gene>
<protein>
    <submittedName>
        <fullName evidence="3">Uncharacterized protein</fullName>
    </submittedName>
</protein>
<evidence type="ECO:0000313" key="3">
    <source>
        <dbReference type="EMBL" id="RKH43156.1"/>
    </source>
</evidence>
<keyword evidence="2" id="KW-0472">Membrane</keyword>
<accession>A0A3A8NFP5</accession>
<keyword evidence="2" id="KW-0812">Transmembrane</keyword>
<feature type="transmembrane region" description="Helical" evidence="2">
    <location>
        <begin position="192"/>
        <end position="211"/>
    </location>
</feature>
<keyword evidence="4" id="KW-1185">Reference proteome</keyword>
<evidence type="ECO:0000256" key="2">
    <source>
        <dbReference type="SAM" id="Phobius"/>
    </source>
</evidence>
<evidence type="ECO:0000313" key="4">
    <source>
        <dbReference type="Proteomes" id="UP000273405"/>
    </source>
</evidence>
<dbReference type="EMBL" id="RAWG01000071">
    <property type="protein sequence ID" value="RKH43156.1"/>
    <property type="molecule type" value="Genomic_DNA"/>
</dbReference>
<reference evidence="4" key="1">
    <citation type="submission" date="2018-09" db="EMBL/GenBank/DDBJ databases">
        <authorList>
            <person name="Livingstone P.G."/>
            <person name="Whitworth D.E."/>
        </authorList>
    </citation>
    <scope>NUCLEOTIDE SEQUENCE [LARGE SCALE GENOMIC DNA]</scope>
    <source>
        <strain evidence="4">CA040B</strain>
    </source>
</reference>
<sequence length="236" mass="24938">MQPYLVSVSRLHEALAFERALEQLVTARRMSSGVEDDVVLSLWEGIIMAEMNWKDEAAAAFKAALFLQPDAPLPVRVSPGISEQFESLRKDVKHSLARRGDATAQVADTPHEKPAQPSATEVPPAARTERTPRFRVLLPAIIGGTLAAAGGVSWVLSRGELSKLQNADPTLANLKSVDRSVSRGRTLQTTGVGLMSAGVLGLGLAAGMYLLGAPTERGSVSLGTDGRSAFVSGSLP</sequence>
<organism evidence="3 4">
    <name type="scientific">Corallococcus sicarius</name>
    <dbReference type="NCBI Taxonomy" id="2316726"/>
    <lineage>
        <taxon>Bacteria</taxon>
        <taxon>Pseudomonadati</taxon>
        <taxon>Myxococcota</taxon>
        <taxon>Myxococcia</taxon>
        <taxon>Myxococcales</taxon>
        <taxon>Cystobacterineae</taxon>
        <taxon>Myxococcaceae</taxon>
        <taxon>Corallococcus</taxon>
    </lineage>
</organism>
<feature type="transmembrane region" description="Helical" evidence="2">
    <location>
        <begin position="136"/>
        <end position="156"/>
    </location>
</feature>